<sequence>MPRSEQRNYGHRAQLSSSLLPELPRRDSHKTLRPPISQQLAPFSVLPRTFRPNRSTKCCWWTAFGYLSSCLD</sequence>
<name>A0A5C2SGS0_9APHY</name>
<dbReference type="AlphaFoldDB" id="A0A5C2SGS0"/>
<keyword evidence="3" id="KW-1185">Reference proteome</keyword>
<dbReference type="EMBL" id="ML122265">
    <property type="protein sequence ID" value="RPD60516.1"/>
    <property type="molecule type" value="Genomic_DNA"/>
</dbReference>
<accession>A0A5C2SGS0</accession>
<protein>
    <submittedName>
        <fullName evidence="2">Uncharacterized protein</fullName>
    </submittedName>
</protein>
<gene>
    <name evidence="2" type="ORF">L227DRAFT_575124</name>
</gene>
<organism evidence="2 3">
    <name type="scientific">Lentinus tigrinus ALCF2SS1-6</name>
    <dbReference type="NCBI Taxonomy" id="1328759"/>
    <lineage>
        <taxon>Eukaryota</taxon>
        <taxon>Fungi</taxon>
        <taxon>Dikarya</taxon>
        <taxon>Basidiomycota</taxon>
        <taxon>Agaricomycotina</taxon>
        <taxon>Agaricomycetes</taxon>
        <taxon>Polyporales</taxon>
        <taxon>Polyporaceae</taxon>
        <taxon>Lentinus</taxon>
    </lineage>
</organism>
<evidence type="ECO:0000313" key="3">
    <source>
        <dbReference type="Proteomes" id="UP000313359"/>
    </source>
</evidence>
<reference evidence="2" key="1">
    <citation type="journal article" date="2018" name="Genome Biol. Evol.">
        <title>Genomics and development of Lentinus tigrinus, a white-rot wood-decaying mushroom with dimorphic fruiting bodies.</title>
        <authorList>
            <person name="Wu B."/>
            <person name="Xu Z."/>
            <person name="Knudson A."/>
            <person name="Carlson A."/>
            <person name="Chen N."/>
            <person name="Kovaka S."/>
            <person name="LaButti K."/>
            <person name="Lipzen A."/>
            <person name="Pennachio C."/>
            <person name="Riley R."/>
            <person name="Schakwitz W."/>
            <person name="Umezawa K."/>
            <person name="Ohm R.A."/>
            <person name="Grigoriev I.V."/>
            <person name="Nagy L.G."/>
            <person name="Gibbons J."/>
            <person name="Hibbett D."/>
        </authorList>
    </citation>
    <scope>NUCLEOTIDE SEQUENCE [LARGE SCALE GENOMIC DNA]</scope>
    <source>
        <strain evidence="2">ALCF2SS1-6</strain>
    </source>
</reference>
<evidence type="ECO:0000313" key="2">
    <source>
        <dbReference type="EMBL" id="RPD60516.1"/>
    </source>
</evidence>
<feature type="region of interest" description="Disordered" evidence="1">
    <location>
        <begin position="1"/>
        <end position="34"/>
    </location>
</feature>
<proteinExistence type="predicted"/>
<dbReference type="Proteomes" id="UP000313359">
    <property type="component" value="Unassembled WGS sequence"/>
</dbReference>
<evidence type="ECO:0000256" key="1">
    <source>
        <dbReference type="SAM" id="MobiDB-lite"/>
    </source>
</evidence>